<organism evidence="1">
    <name type="scientific">marine metagenome</name>
    <dbReference type="NCBI Taxonomy" id="408172"/>
    <lineage>
        <taxon>unclassified sequences</taxon>
        <taxon>metagenomes</taxon>
        <taxon>ecological metagenomes</taxon>
    </lineage>
</organism>
<reference evidence="1" key="1">
    <citation type="submission" date="2018-05" db="EMBL/GenBank/DDBJ databases">
        <authorList>
            <person name="Lanie J.A."/>
            <person name="Ng W.-L."/>
            <person name="Kazmierczak K.M."/>
            <person name="Andrzejewski T.M."/>
            <person name="Davidsen T.M."/>
            <person name="Wayne K.J."/>
            <person name="Tettelin H."/>
            <person name="Glass J.I."/>
            <person name="Rusch D."/>
            <person name="Podicherti R."/>
            <person name="Tsui H.-C.T."/>
            <person name="Winkler M.E."/>
        </authorList>
    </citation>
    <scope>NUCLEOTIDE SEQUENCE</scope>
</reference>
<protein>
    <submittedName>
        <fullName evidence="1">Uncharacterized protein</fullName>
    </submittedName>
</protein>
<dbReference type="AlphaFoldDB" id="A0A382NGM9"/>
<evidence type="ECO:0000313" key="1">
    <source>
        <dbReference type="EMBL" id="SVC60216.1"/>
    </source>
</evidence>
<name>A0A382NGM9_9ZZZZ</name>
<gene>
    <name evidence="1" type="ORF">METZ01_LOCUS313070</name>
</gene>
<feature type="non-terminal residue" evidence="1">
    <location>
        <position position="54"/>
    </location>
</feature>
<proteinExistence type="predicted"/>
<sequence>MAEDNNKNPGHPKGIRTFLSNEERNVLVVTRGHPFERDAFFGMVDSLGFAWTHI</sequence>
<dbReference type="EMBL" id="UINC01100280">
    <property type="protein sequence ID" value="SVC60216.1"/>
    <property type="molecule type" value="Genomic_DNA"/>
</dbReference>
<feature type="non-terminal residue" evidence="1">
    <location>
        <position position="1"/>
    </location>
</feature>
<accession>A0A382NGM9</accession>